<dbReference type="GeneID" id="112287314"/>
<reference evidence="1 2" key="1">
    <citation type="journal article" date="2008" name="Science">
        <title>The Physcomitrella genome reveals evolutionary insights into the conquest of land by plants.</title>
        <authorList>
            <person name="Rensing S."/>
            <person name="Lang D."/>
            <person name="Zimmer A."/>
            <person name="Terry A."/>
            <person name="Salamov A."/>
            <person name="Shapiro H."/>
            <person name="Nishiyama T."/>
            <person name="Perroud P.-F."/>
            <person name="Lindquist E."/>
            <person name="Kamisugi Y."/>
            <person name="Tanahashi T."/>
            <person name="Sakakibara K."/>
            <person name="Fujita T."/>
            <person name="Oishi K."/>
            <person name="Shin-I T."/>
            <person name="Kuroki Y."/>
            <person name="Toyoda A."/>
            <person name="Suzuki Y."/>
            <person name="Hashimoto A."/>
            <person name="Yamaguchi K."/>
            <person name="Sugano A."/>
            <person name="Kohara Y."/>
            <person name="Fujiyama A."/>
            <person name="Anterola A."/>
            <person name="Aoki S."/>
            <person name="Ashton N."/>
            <person name="Barbazuk W.B."/>
            <person name="Barker E."/>
            <person name="Bennetzen J."/>
            <person name="Bezanilla M."/>
            <person name="Blankenship R."/>
            <person name="Cho S.H."/>
            <person name="Dutcher S."/>
            <person name="Estelle M."/>
            <person name="Fawcett J.A."/>
            <person name="Gundlach H."/>
            <person name="Hanada K."/>
            <person name="Heyl A."/>
            <person name="Hicks K.A."/>
            <person name="Hugh J."/>
            <person name="Lohr M."/>
            <person name="Mayer K."/>
            <person name="Melkozernov A."/>
            <person name="Murata T."/>
            <person name="Nelson D."/>
            <person name="Pils B."/>
            <person name="Prigge M."/>
            <person name="Reiss B."/>
            <person name="Renner T."/>
            <person name="Rombauts S."/>
            <person name="Rushton P."/>
            <person name="Sanderfoot A."/>
            <person name="Schween G."/>
            <person name="Shiu S.-H."/>
            <person name="Stueber K."/>
            <person name="Theodoulou F.L."/>
            <person name="Tu H."/>
            <person name="Van de Peer Y."/>
            <person name="Verrier P.J."/>
            <person name="Waters E."/>
            <person name="Wood A."/>
            <person name="Yang L."/>
            <person name="Cove D."/>
            <person name="Cuming A."/>
            <person name="Hasebe M."/>
            <person name="Lucas S."/>
            <person name="Mishler D.B."/>
            <person name="Reski R."/>
            <person name="Grigoriev I."/>
            <person name="Quatrano R.S."/>
            <person name="Boore J.L."/>
        </authorList>
    </citation>
    <scope>NUCLEOTIDE SEQUENCE [LARGE SCALE GENOMIC DNA]</scope>
    <source>
        <strain evidence="1 2">cv. Gransden 2004</strain>
    </source>
</reference>
<accession>A0A7I4A6C0</accession>
<evidence type="ECO:0000313" key="1">
    <source>
        <dbReference type="EnsemblPlants" id="Pp3c10_11360V3.6"/>
    </source>
</evidence>
<protein>
    <submittedName>
        <fullName evidence="1">Uncharacterized protein</fullName>
    </submittedName>
</protein>
<dbReference type="Gramene" id="Pp3c10_11360V3.5">
    <property type="protein sequence ID" value="Pp3c10_11360V3.5"/>
    <property type="gene ID" value="Pp3c10_11360"/>
</dbReference>
<evidence type="ECO:0000313" key="2">
    <source>
        <dbReference type="Proteomes" id="UP000006727"/>
    </source>
</evidence>
<dbReference type="Gramene" id="Pp3c10_11360V3.3">
    <property type="protein sequence ID" value="Pp3c10_11360V3.3"/>
    <property type="gene ID" value="Pp3c10_11360"/>
</dbReference>
<dbReference type="OrthoDB" id="1909787at2759"/>
<gene>
    <name evidence="1" type="primary">LOC112287314</name>
</gene>
<dbReference type="Proteomes" id="UP000006727">
    <property type="component" value="Chromosome 10"/>
</dbReference>
<dbReference type="InterPro" id="IPR044956">
    <property type="entry name" value="SKIP35"/>
</dbReference>
<proteinExistence type="predicted"/>
<dbReference type="KEGG" id="ppp:112287314"/>
<dbReference type="EnsemblPlants" id="Pp3c10_11360V3.5">
    <property type="protein sequence ID" value="Pp3c10_11360V3.5"/>
    <property type="gene ID" value="Pp3c10_11360"/>
</dbReference>
<reference evidence="1" key="3">
    <citation type="submission" date="2020-12" db="UniProtKB">
        <authorList>
            <consortium name="EnsemblPlants"/>
        </authorList>
    </citation>
    <scope>IDENTIFICATION</scope>
</reference>
<organism evidence="1 2">
    <name type="scientific">Physcomitrium patens</name>
    <name type="common">Spreading-leaved earth moss</name>
    <name type="synonym">Physcomitrella patens</name>
    <dbReference type="NCBI Taxonomy" id="3218"/>
    <lineage>
        <taxon>Eukaryota</taxon>
        <taxon>Viridiplantae</taxon>
        <taxon>Streptophyta</taxon>
        <taxon>Embryophyta</taxon>
        <taxon>Bryophyta</taxon>
        <taxon>Bryophytina</taxon>
        <taxon>Bryopsida</taxon>
        <taxon>Funariidae</taxon>
        <taxon>Funariales</taxon>
        <taxon>Funariaceae</taxon>
        <taxon>Physcomitrium</taxon>
    </lineage>
</organism>
<dbReference type="RefSeq" id="XP_024385978.1">
    <property type="nucleotide sequence ID" value="XM_024530210.2"/>
</dbReference>
<dbReference type="PANTHER" id="PTHR36024">
    <property type="entry name" value="ANKYRIN REPEAT PROTEIN SKIP35"/>
    <property type="match status" value="1"/>
</dbReference>
<dbReference type="EnsemblPlants" id="Pp3c10_11360V3.3">
    <property type="protein sequence ID" value="Pp3c10_11360V3.3"/>
    <property type="gene ID" value="Pp3c10_11360"/>
</dbReference>
<dbReference type="EnsemblPlants" id="Pp3c10_11360V3.6">
    <property type="protein sequence ID" value="Pp3c10_11360V3.6"/>
    <property type="gene ID" value="Pp3c10_11360"/>
</dbReference>
<sequence length="512" mass="56450">MAEGHLTVQKYLVGAMTRAGLSGRIHIVDAFIKRSRPPAIDAIFVGALAGLQKDIIDYVIGVADRDGLDKCLLMSAARIWSCRTLEEVRFLADAIQSLADAGAESFQQALQVSCGDAVIEHWNGDIFVEKSKILQRLLVLGTNYMTPDFFGRILLMICVTFLYKLFKYKEKVRQGSLGLTKLHCKSGKNLCCATIVQDMFKVLSVVCKHGAADVISSRLLDIADRSLEDIGRLLHISNVSIEASSAEWPLKAIKFLLIDCGIKDLSVTVTALAAFQAARLNVLLSVVQCFLKLQCFEAVYVYLNLSITFCRMDAIQYLLSVIHQSSDTRSLIHVVRQAASDTGGPPLGPQGVLCALHSNFLMNKDFTMNEAVTLAKLPETDPSVKTALRTEWSQEAFEAGKQAGERHFFSVMLVRKHAKSPLRVGELPLDLQVAIGYLPLYKDCSNTPGSLLSLRQRGELLAALRQLYQGSRNPTYSESAFLNADKQTLLSRLAARLPAWVSGGDLRRCNSY</sequence>
<dbReference type="Gramene" id="Pp3c10_11360V3.6">
    <property type="protein sequence ID" value="Pp3c10_11360V3.6"/>
    <property type="gene ID" value="Pp3c10_11360"/>
</dbReference>
<dbReference type="AlphaFoldDB" id="A0A7I4A6C0"/>
<name>A0A7I4A6C0_PHYPA</name>
<keyword evidence="2" id="KW-1185">Reference proteome</keyword>
<dbReference type="PANTHER" id="PTHR36024:SF1">
    <property type="entry name" value="OS11G0246900 PROTEIN"/>
    <property type="match status" value="1"/>
</dbReference>
<reference evidence="1 2" key="2">
    <citation type="journal article" date="2018" name="Plant J.">
        <title>The Physcomitrella patens chromosome-scale assembly reveals moss genome structure and evolution.</title>
        <authorList>
            <person name="Lang D."/>
            <person name="Ullrich K.K."/>
            <person name="Murat F."/>
            <person name="Fuchs J."/>
            <person name="Jenkins J."/>
            <person name="Haas F.B."/>
            <person name="Piednoel M."/>
            <person name="Gundlach H."/>
            <person name="Van Bel M."/>
            <person name="Meyberg R."/>
            <person name="Vives C."/>
            <person name="Morata J."/>
            <person name="Symeonidi A."/>
            <person name="Hiss M."/>
            <person name="Muchero W."/>
            <person name="Kamisugi Y."/>
            <person name="Saleh O."/>
            <person name="Blanc G."/>
            <person name="Decker E.L."/>
            <person name="van Gessel N."/>
            <person name="Grimwood J."/>
            <person name="Hayes R.D."/>
            <person name="Graham S.W."/>
            <person name="Gunter L.E."/>
            <person name="McDaniel S.F."/>
            <person name="Hoernstein S.N.W."/>
            <person name="Larsson A."/>
            <person name="Li F.W."/>
            <person name="Perroud P.F."/>
            <person name="Phillips J."/>
            <person name="Ranjan P."/>
            <person name="Rokshar D.S."/>
            <person name="Rothfels C.J."/>
            <person name="Schneider L."/>
            <person name="Shu S."/>
            <person name="Stevenson D.W."/>
            <person name="Thummler F."/>
            <person name="Tillich M."/>
            <person name="Villarreal Aguilar J.C."/>
            <person name="Widiez T."/>
            <person name="Wong G.K."/>
            <person name="Wymore A."/>
            <person name="Zhang Y."/>
            <person name="Zimmer A.D."/>
            <person name="Quatrano R.S."/>
            <person name="Mayer K.F.X."/>
            <person name="Goodstein D."/>
            <person name="Casacuberta J.M."/>
            <person name="Vandepoele K."/>
            <person name="Reski R."/>
            <person name="Cuming A.C."/>
            <person name="Tuskan G.A."/>
            <person name="Maumus F."/>
            <person name="Salse J."/>
            <person name="Schmutz J."/>
            <person name="Rensing S.A."/>
        </authorList>
    </citation>
    <scope>NUCLEOTIDE SEQUENCE [LARGE SCALE GENOMIC DNA]</scope>
    <source>
        <strain evidence="1 2">cv. Gransden 2004</strain>
    </source>
</reference>
<dbReference type="EMBL" id="ABEU02000010">
    <property type="status" value="NOT_ANNOTATED_CDS"/>
    <property type="molecule type" value="Genomic_DNA"/>
</dbReference>